<dbReference type="EMBL" id="GGMR01000472">
    <property type="protein sequence ID" value="MBY13091.1"/>
    <property type="molecule type" value="Transcribed_RNA"/>
</dbReference>
<dbReference type="PANTHER" id="PTHR21143">
    <property type="entry name" value="INVERTEBRATE GUSTATORY RECEPTOR"/>
    <property type="match status" value="1"/>
</dbReference>
<evidence type="ECO:0000256" key="8">
    <source>
        <dbReference type="SAM" id="Phobius"/>
    </source>
</evidence>
<evidence type="ECO:0000256" key="4">
    <source>
        <dbReference type="ARBA" id="ARBA00022989"/>
    </source>
</evidence>
<organism evidence="9">
    <name type="scientific">Schizaphis graminum</name>
    <name type="common">Green bug aphid</name>
    <dbReference type="NCBI Taxonomy" id="13262"/>
    <lineage>
        <taxon>Eukaryota</taxon>
        <taxon>Metazoa</taxon>
        <taxon>Ecdysozoa</taxon>
        <taxon>Arthropoda</taxon>
        <taxon>Hexapoda</taxon>
        <taxon>Insecta</taxon>
        <taxon>Pterygota</taxon>
        <taxon>Neoptera</taxon>
        <taxon>Paraneoptera</taxon>
        <taxon>Hemiptera</taxon>
        <taxon>Sternorrhyncha</taxon>
        <taxon>Aphidomorpha</taxon>
        <taxon>Aphidoidea</taxon>
        <taxon>Aphididae</taxon>
        <taxon>Aphidini</taxon>
        <taxon>Schizaphis</taxon>
    </lineage>
</organism>
<evidence type="ECO:0000256" key="2">
    <source>
        <dbReference type="ARBA" id="ARBA00022475"/>
    </source>
</evidence>
<accession>A0A2S2N7A9</accession>
<name>A0A2S2N7A9_SCHGA</name>
<dbReference type="AlphaFoldDB" id="A0A2S2N7A9"/>
<keyword evidence="6 9" id="KW-0675">Receptor</keyword>
<dbReference type="Pfam" id="PF08395">
    <property type="entry name" value="7tm_7"/>
    <property type="match status" value="1"/>
</dbReference>
<dbReference type="GO" id="GO:0030425">
    <property type="term" value="C:dendrite"/>
    <property type="evidence" value="ECO:0007669"/>
    <property type="project" value="TreeGrafter"/>
</dbReference>
<evidence type="ECO:0000256" key="6">
    <source>
        <dbReference type="ARBA" id="ARBA00023170"/>
    </source>
</evidence>
<feature type="transmembrane region" description="Helical" evidence="8">
    <location>
        <begin position="140"/>
        <end position="160"/>
    </location>
</feature>
<feature type="transmembrane region" description="Helical" evidence="8">
    <location>
        <begin position="64"/>
        <end position="87"/>
    </location>
</feature>
<keyword evidence="2" id="KW-1003">Cell membrane</keyword>
<keyword evidence="7" id="KW-0807">Transducer</keyword>
<gene>
    <name evidence="9" type="primary">GPRor7_1</name>
    <name evidence="9" type="ORF">g.103534</name>
</gene>
<dbReference type="PANTHER" id="PTHR21143:SF121">
    <property type="entry name" value="GUSTATORY AND ODORANT RECEPTOR 21A"/>
    <property type="match status" value="1"/>
</dbReference>
<evidence type="ECO:0000313" key="9">
    <source>
        <dbReference type="EMBL" id="MBY13091.1"/>
    </source>
</evidence>
<dbReference type="GO" id="GO:0050909">
    <property type="term" value="P:sensory perception of taste"/>
    <property type="evidence" value="ECO:0007669"/>
    <property type="project" value="InterPro"/>
</dbReference>
<sequence>MFYGRRYKVAALAGTERVLAFIRETDKDSAALLSPVAKYYSAAVIVSYCGCLWLYAFVQPALVIAMFCFNVLGQTALYNLVMFQYYVLGCGYARVNRLLEASAARPLADRVVRLANTFNELGRQVDNVNRAYTLGLLLRLPYSIVRIVMLVFRIIEYAAVARADRGHPMSRIAIALIVEHVCEILMFLQQLVIFCVTGTRLSDEANKTLASLQKLKLYHGSQQDLNIKKNINIFWIQACARKVNATIGGFVFINMDLMKAICGIIATYFLVLIQFKFQKGISKPLHMSD</sequence>
<dbReference type="GO" id="GO:0005886">
    <property type="term" value="C:plasma membrane"/>
    <property type="evidence" value="ECO:0007669"/>
    <property type="project" value="UniProtKB-SubCell"/>
</dbReference>
<evidence type="ECO:0000256" key="1">
    <source>
        <dbReference type="ARBA" id="ARBA00004651"/>
    </source>
</evidence>
<feature type="transmembrane region" description="Helical" evidence="8">
    <location>
        <begin position="39"/>
        <end position="57"/>
    </location>
</feature>
<dbReference type="GO" id="GO:0030424">
    <property type="term" value="C:axon"/>
    <property type="evidence" value="ECO:0007669"/>
    <property type="project" value="TreeGrafter"/>
</dbReference>
<keyword evidence="4 8" id="KW-1133">Transmembrane helix</keyword>
<evidence type="ECO:0000256" key="5">
    <source>
        <dbReference type="ARBA" id="ARBA00023136"/>
    </source>
</evidence>
<feature type="transmembrane region" description="Helical" evidence="8">
    <location>
        <begin position="257"/>
        <end position="277"/>
    </location>
</feature>
<reference evidence="9" key="1">
    <citation type="submission" date="2018-04" db="EMBL/GenBank/DDBJ databases">
        <title>Transcriptome of Schizaphis graminum biotype I.</title>
        <authorList>
            <person name="Scully E.D."/>
            <person name="Geib S.M."/>
            <person name="Palmer N.A."/>
            <person name="Koch K."/>
            <person name="Bradshaw J."/>
            <person name="Heng-Moss T."/>
            <person name="Sarath G."/>
        </authorList>
    </citation>
    <scope>NUCLEOTIDE SEQUENCE</scope>
</reference>
<evidence type="ECO:0000256" key="3">
    <source>
        <dbReference type="ARBA" id="ARBA00022692"/>
    </source>
</evidence>
<proteinExistence type="predicted"/>
<dbReference type="GO" id="GO:0043025">
    <property type="term" value="C:neuronal cell body"/>
    <property type="evidence" value="ECO:0007669"/>
    <property type="project" value="TreeGrafter"/>
</dbReference>
<feature type="transmembrane region" description="Helical" evidence="8">
    <location>
        <begin position="172"/>
        <end position="193"/>
    </location>
</feature>
<protein>
    <submittedName>
        <fullName evidence="9">Gustatory and odorant receptor 7</fullName>
    </submittedName>
</protein>
<dbReference type="GO" id="GO:0007165">
    <property type="term" value="P:signal transduction"/>
    <property type="evidence" value="ECO:0007669"/>
    <property type="project" value="UniProtKB-KW"/>
</dbReference>
<keyword evidence="3 8" id="KW-0812">Transmembrane</keyword>
<keyword evidence="5 8" id="KW-0472">Membrane</keyword>
<dbReference type="InterPro" id="IPR013604">
    <property type="entry name" value="7TM_chemorcpt"/>
</dbReference>
<evidence type="ECO:0000256" key="7">
    <source>
        <dbReference type="ARBA" id="ARBA00023224"/>
    </source>
</evidence>
<comment type="subcellular location">
    <subcellularLocation>
        <location evidence="1">Cell membrane</location>
        <topology evidence="1">Multi-pass membrane protein</topology>
    </subcellularLocation>
</comment>